<dbReference type="InterPro" id="IPR051703">
    <property type="entry name" value="NF-kappa-B_Signaling_Reg"/>
</dbReference>
<dbReference type="Pfam" id="PF09588">
    <property type="entry name" value="YqaJ"/>
    <property type="match status" value="1"/>
</dbReference>
<accession>A0A6C0DJW4</accession>
<sequence length="410" mass="47359">MDLSKDSSEPNDIVPVKMKVKNIPQHVMISLEHLSQCLEDWSQCVPKPTHVDLSKQWKYSMREYLDSINDNEDEIADSVAAGLLEAFSEWDDDNFLTAVDHDKTYALMNRPQTTQRTADWYTEFKRCLTASEIYKVFGSPRERGLLIMQKSGKLEMPGRGSNQVVLRSNMNPFDWGICFEPVVKIILEDHWKAIIHDVGRFVHLVDKRMAASPDGLIIRSLEKPEIGGHLLEIKCPKSRTIGLKVPMEYFYQMQLQLEVTGVRACEYVEAKFEFVEQGFEKPKTNWYGIIVIVGCFNEKEKDWLPCKYLYGPLANLEWTPDLGLNERVLETNIWKCEKIHHVRVYRDEAWFLSLKPKLDEFWADIEKAKAGEFILPESSRKKKEVACMIADDSSEEKEQNSVEVGDNSPV</sequence>
<proteinExistence type="predicted"/>
<dbReference type="AlphaFoldDB" id="A0A6C0DJW4"/>
<dbReference type="InterPro" id="IPR011604">
    <property type="entry name" value="PDDEXK-like_dom_sf"/>
</dbReference>
<evidence type="ECO:0000259" key="2">
    <source>
        <dbReference type="Pfam" id="PF09588"/>
    </source>
</evidence>
<dbReference type="SUPFAM" id="SSF52980">
    <property type="entry name" value="Restriction endonuclease-like"/>
    <property type="match status" value="1"/>
</dbReference>
<feature type="domain" description="YqaJ viral recombinase" evidence="2">
    <location>
        <begin position="125"/>
        <end position="262"/>
    </location>
</feature>
<protein>
    <recommendedName>
        <fullName evidence="2">YqaJ viral recombinase domain-containing protein</fullName>
    </recommendedName>
</protein>
<dbReference type="EMBL" id="MN739626">
    <property type="protein sequence ID" value="QHT16721.1"/>
    <property type="molecule type" value="Genomic_DNA"/>
</dbReference>
<organism evidence="3">
    <name type="scientific">viral metagenome</name>
    <dbReference type="NCBI Taxonomy" id="1070528"/>
    <lineage>
        <taxon>unclassified sequences</taxon>
        <taxon>metagenomes</taxon>
        <taxon>organismal metagenomes</taxon>
    </lineage>
</organism>
<dbReference type="InterPro" id="IPR011335">
    <property type="entry name" value="Restrct_endonuc-II-like"/>
</dbReference>
<dbReference type="Gene3D" id="3.90.320.10">
    <property type="match status" value="1"/>
</dbReference>
<dbReference type="InterPro" id="IPR019080">
    <property type="entry name" value="YqaJ_viral_recombinase"/>
</dbReference>
<reference evidence="3" key="1">
    <citation type="journal article" date="2020" name="Nature">
        <title>Giant virus diversity and host interactions through global metagenomics.</title>
        <authorList>
            <person name="Schulz F."/>
            <person name="Roux S."/>
            <person name="Paez-Espino D."/>
            <person name="Jungbluth S."/>
            <person name="Walsh D.A."/>
            <person name="Denef V.J."/>
            <person name="McMahon K.D."/>
            <person name="Konstantinidis K.T."/>
            <person name="Eloe-Fadrosh E.A."/>
            <person name="Kyrpides N.C."/>
            <person name="Woyke T."/>
        </authorList>
    </citation>
    <scope>NUCLEOTIDE SEQUENCE</scope>
    <source>
        <strain evidence="3">GVMAG-M-3300023174-189</strain>
    </source>
</reference>
<evidence type="ECO:0000256" key="1">
    <source>
        <dbReference type="SAM" id="MobiDB-lite"/>
    </source>
</evidence>
<dbReference type="PANTHER" id="PTHR46609:SF6">
    <property type="entry name" value="EXONUCLEASE, PHAGE-TYPE_RECB, C-TERMINAL DOMAIN-CONTAINING PROTEIN-RELATED"/>
    <property type="match status" value="1"/>
</dbReference>
<dbReference type="PANTHER" id="PTHR46609">
    <property type="entry name" value="EXONUCLEASE, PHAGE-TYPE/RECB, C-TERMINAL DOMAIN-CONTAINING PROTEIN"/>
    <property type="match status" value="1"/>
</dbReference>
<feature type="region of interest" description="Disordered" evidence="1">
    <location>
        <begin position="391"/>
        <end position="410"/>
    </location>
</feature>
<evidence type="ECO:0000313" key="3">
    <source>
        <dbReference type="EMBL" id="QHT16721.1"/>
    </source>
</evidence>
<name>A0A6C0DJW4_9ZZZZ</name>